<keyword evidence="4" id="KW-1185">Reference proteome</keyword>
<dbReference type="PRINTS" id="PR00080">
    <property type="entry name" value="SDRFAMILY"/>
</dbReference>
<evidence type="ECO:0000256" key="1">
    <source>
        <dbReference type="ARBA" id="ARBA00006484"/>
    </source>
</evidence>
<sequence length="358" mass="37942">MPTHGEPHGDNQVHTADGIRLVDWESLALASPERDYSRPSTVPGLDVPADLAMLELVGDRPVTELPLTASGARTPTAARSRTPHARAVDHRTRRMFESCPAHNPLIATTGRSLMTALLADKTAVITGGAQGIGLSIAELYLEHGANVVLGDLDEAAAQATANKLGDRARAVRCDVVDAAQVRNLIDTAVAEFGSLDVFVNNAGITRDATMRTMTEDDFDLVIQVHLKGTWNGTRLAAARMREQKSGAIVNISSLSGKVGMVGQTNYSAAKAGIVGLTKAAAKEMAHHGVRVNAIQPGLIRSAMTEAMPQKAWDQKMAEIPMQRPGEPQEVAGAALFYASSLSSYMTGTVAEVTGGRFM</sequence>
<comment type="caution">
    <text evidence="3">The sequence shown here is derived from an EMBL/GenBank/DDBJ whole genome shotgun (WGS) entry which is preliminary data.</text>
</comment>
<dbReference type="SMART" id="SM00822">
    <property type="entry name" value="PKS_KR"/>
    <property type="match status" value="1"/>
</dbReference>
<dbReference type="InterPro" id="IPR057326">
    <property type="entry name" value="KR_dom"/>
</dbReference>
<dbReference type="InterPro" id="IPR002347">
    <property type="entry name" value="SDR_fam"/>
</dbReference>
<dbReference type="InterPro" id="IPR020904">
    <property type="entry name" value="Sc_DH/Rdtase_CS"/>
</dbReference>
<dbReference type="PROSITE" id="PS00061">
    <property type="entry name" value="ADH_SHORT"/>
    <property type="match status" value="1"/>
</dbReference>
<dbReference type="PANTHER" id="PTHR42760">
    <property type="entry name" value="SHORT-CHAIN DEHYDROGENASES/REDUCTASES FAMILY MEMBER"/>
    <property type="match status" value="1"/>
</dbReference>
<gene>
    <name evidence="3" type="ORF">GCM10023318_34180</name>
</gene>
<comment type="similarity">
    <text evidence="1">Belongs to the short-chain dehydrogenases/reductases (SDR) family.</text>
</comment>
<proteinExistence type="inferred from homology"/>
<evidence type="ECO:0000313" key="3">
    <source>
        <dbReference type="EMBL" id="GAA5056577.1"/>
    </source>
</evidence>
<protein>
    <recommendedName>
        <fullName evidence="2">Ketoreductase domain-containing protein</fullName>
    </recommendedName>
</protein>
<feature type="domain" description="Ketoreductase" evidence="2">
    <location>
        <begin position="121"/>
        <end position="302"/>
    </location>
</feature>
<evidence type="ECO:0000313" key="4">
    <source>
        <dbReference type="Proteomes" id="UP001500603"/>
    </source>
</evidence>
<dbReference type="PRINTS" id="PR00081">
    <property type="entry name" value="GDHRDH"/>
</dbReference>
<dbReference type="NCBIfam" id="NF004198">
    <property type="entry name" value="PRK05653.1-3"/>
    <property type="match status" value="1"/>
</dbReference>
<dbReference type="InterPro" id="IPR036291">
    <property type="entry name" value="NAD(P)-bd_dom_sf"/>
</dbReference>
<dbReference type="EMBL" id="BAABJM010000002">
    <property type="protein sequence ID" value="GAA5056577.1"/>
    <property type="molecule type" value="Genomic_DNA"/>
</dbReference>
<evidence type="ECO:0000259" key="2">
    <source>
        <dbReference type="SMART" id="SM00822"/>
    </source>
</evidence>
<reference evidence="4" key="1">
    <citation type="journal article" date="2019" name="Int. J. Syst. Evol. Microbiol.">
        <title>The Global Catalogue of Microorganisms (GCM) 10K type strain sequencing project: providing services to taxonomists for standard genome sequencing and annotation.</title>
        <authorList>
            <consortium name="The Broad Institute Genomics Platform"/>
            <consortium name="The Broad Institute Genome Sequencing Center for Infectious Disease"/>
            <person name="Wu L."/>
            <person name="Ma J."/>
        </authorList>
    </citation>
    <scope>NUCLEOTIDE SEQUENCE [LARGE SCALE GENOMIC DNA]</scope>
    <source>
        <strain evidence="4">JCM 18298</strain>
    </source>
</reference>
<dbReference type="PANTHER" id="PTHR42760:SF40">
    <property type="entry name" value="3-OXOACYL-[ACYL-CARRIER-PROTEIN] REDUCTASE, CHLOROPLASTIC"/>
    <property type="match status" value="1"/>
</dbReference>
<accession>A0ABP9KE76</accession>
<dbReference type="Pfam" id="PF13561">
    <property type="entry name" value="adh_short_C2"/>
    <property type="match status" value="1"/>
</dbReference>
<dbReference type="Gene3D" id="3.40.50.720">
    <property type="entry name" value="NAD(P)-binding Rossmann-like Domain"/>
    <property type="match status" value="1"/>
</dbReference>
<dbReference type="SUPFAM" id="SSF51735">
    <property type="entry name" value="NAD(P)-binding Rossmann-fold domains"/>
    <property type="match status" value="1"/>
</dbReference>
<dbReference type="Proteomes" id="UP001500603">
    <property type="component" value="Unassembled WGS sequence"/>
</dbReference>
<dbReference type="NCBIfam" id="NF005559">
    <property type="entry name" value="PRK07231.1"/>
    <property type="match status" value="1"/>
</dbReference>
<organism evidence="3 4">
    <name type="scientific">Nocardia callitridis</name>
    <dbReference type="NCBI Taxonomy" id="648753"/>
    <lineage>
        <taxon>Bacteria</taxon>
        <taxon>Bacillati</taxon>
        <taxon>Actinomycetota</taxon>
        <taxon>Actinomycetes</taxon>
        <taxon>Mycobacteriales</taxon>
        <taxon>Nocardiaceae</taxon>
        <taxon>Nocardia</taxon>
    </lineage>
</organism>
<name>A0ABP9KE76_9NOCA</name>